<protein>
    <submittedName>
        <fullName evidence="2">Uncharacterized protein</fullName>
    </submittedName>
</protein>
<evidence type="ECO:0000256" key="1">
    <source>
        <dbReference type="SAM" id="MobiDB-lite"/>
    </source>
</evidence>
<proteinExistence type="predicted"/>
<accession>A0AAV2CD40</accession>
<dbReference type="EMBL" id="OZ034813">
    <property type="protein sequence ID" value="CAL1354432.1"/>
    <property type="molecule type" value="Genomic_DNA"/>
</dbReference>
<sequence length="107" mass="11788">MVTESHRKTSTASRIFALKLGASPPQPGPANVVPNDPVIHSPSRNLLYSPPTPSRSDSPFQLAPNLSHDLNSQETLHSALEIKELETLMVRLPFNIYFPPMSIQAVF</sequence>
<organism evidence="2 3">
    <name type="scientific">Linum trigynum</name>
    <dbReference type="NCBI Taxonomy" id="586398"/>
    <lineage>
        <taxon>Eukaryota</taxon>
        <taxon>Viridiplantae</taxon>
        <taxon>Streptophyta</taxon>
        <taxon>Embryophyta</taxon>
        <taxon>Tracheophyta</taxon>
        <taxon>Spermatophyta</taxon>
        <taxon>Magnoliopsida</taxon>
        <taxon>eudicotyledons</taxon>
        <taxon>Gunneridae</taxon>
        <taxon>Pentapetalae</taxon>
        <taxon>rosids</taxon>
        <taxon>fabids</taxon>
        <taxon>Malpighiales</taxon>
        <taxon>Linaceae</taxon>
        <taxon>Linum</taxon>
    </lineage>
</organism>
<name>A0AAV2CD40_9ROSI</name>
<reference evidence="2 3" key="1">
    <citation type="submission" date="2024-04" db="EMBL/GenBank/DDBJ databases">
        <authorList>
            <person name="Fracassetti M."/>
        </authorList>
    </citation>
    <scope>NUCLEOTIDE SEQUENCE [LARGE SCALE GENOMIC DNA]</scope>
</reference>
<dbReference type="AlphaFoldDB" id="A0AAV2CD40"/>
<gene>
    <name evidence="2" type="ORF">LTRI10_LOCUS2242</name>
</gene>
<feature type="region of interest" description="Disordered" evidence="1">
    <location>
        <begin position="1"/>
        <end position="65"/>
    </location>
</feature>
<evidence type="ECO:0000313" key="2">
    <source>
        <dbReference type="EMBL" id="CAL1354432.1"/>
    </source>
</evidence>
<dbReference type="Proteomes" id="UP001497516">
    <property type="component" value="Chromosome 1"/>
</dbReference>
<evidence type="ECO:0000313" key="3">
    <source>
        <dbReference type="Proteomes" id="UP001497516"/>
    </source>
</evidence>
<keyword evidence="3" id="KW-1185">Reference proteome</keyword>